<proteinExistence type="predicted"/>
<evidence type="ECO:0000313" key="1">
    <source>
        <dbReference type="EMBL" id="KAJ8437681.1"/>
    </source>
</evidence>
<keyword evidence="2" id="KW-1185">Reference proteome</keyword>
<protein>
    <submittedName>
        <fullName evidence="1">Uncharacterized protein</fullName>
    </submittedName>
</protein>
<dbReference type="AlphaFoldDB" id="A0A9Q1K5J9"/>
<name>A0A9Q1K5J9_9CARY</name>
<dbReference type="EMBL" id="JAKOGI010000288">
    <property type="protein sequence ID" value="KAJ8437681.1"/>
    <property type="molecule type" value="Genomic_DNA"/>
</dbReference>
<sequence>METWTHGVQSTWGWLKSKVQWRMVVGLRQRRRLLWCPAMIQMGSLRQLLLIGLSRGLGKRKRLDFRAPQQKCNVKVLAKLAWGSTRRMRVRMCRMWVISHQQRRFALRWMYMTAMAYLSAAFAELKVISLKTVRGKYFKQKDCIHRYQCNYQLRLLLIKNIDLEEAQRYIVHDFLAQDDQSWEEVINDALSGGSR</sequence>
<comment type="caution">
    <text evidence="1">The sequence shown here is derived from an EMBL/GenBank/DDBJ whole genome shotgun (WGS) entry which is preliminary data.</text>
</comment>
<gene>
    <name evidence="1" type="ORF">Cgig2_028619</name>
</gene>
<reference evidence="1" key="1">
    <citation type="submission" date="2022-04" db="EMBL/GenBank/DDBJ databases">
        <title>Carnegiea gigantea Genome sequencing and assembly v2.</title>
        <authorList>
            <person name="Copetti D."/>
            <person name="Sanderson M.J."/>
            <person name="Burquez A."/>
            <person name="Wojciechowski M.F."/>
        </authorList>
    </citation>
    <scope>NUCLEOTIDE SEQUENCE</scope>
    <source>
        <strain evidence="1">SGP5-SGP5p</strain>
        <tissue evidence="1">Aerial part</tissue>
    </source>
</reference>
<organism evidence="1 2">
    <name type="scientific">Carnegiea gigantea</name>
    <dbReference type="NCBI Taxonomy" id="171969"/>
    <lineage>
        <taxon>Eukaryota</taxon>
        <taxon>Viridiplantae</taxon>
        <taxon>Streptophyta</taxon>
        <taxon>Embryophyta</taxon>
        <taxon>Tracheophyta</taxon>
        <taxon>Spermatophyta</taxon>
        <taxon>Magnoliopsida</taxon>
        <taxon>eudicotyledons</taxon>
        <taxon>Gunneridae</taxon>
        <taxon>Pentapetalae</taxon>
        <taxon>Caryophyllales</taxon>
        <taxon>Cactineae</taxon>
        <taxon>Cactaceae</taxon>
        <taxon>Cactoideae</taxon>
        <taxon>Echinocereeae</taxon>
        <taxon>Carnegiea</taxon>
    </lineage>
</organism>
<evidence type="ECO:0000313" key="2">
    <source>
        <dbReference type="Proteomes" id="UP001153076"/>
    </source>
</evidence>
<dbReference type="Proteomes" id="UP001153076">
    <property type="component" value="Unassembled WGS sequence"/>
</dbReference>
<accession>A0A9Q1K5J9</accession>